<keyword evidence="2" id="KW-0808">Transferase</keyword>
<dbReference type="RefSeq" id="WP_074632873.1">
    <property type="nucleotide sequence ID" value="NZ_FNKY01000001.1"/>
</dbReference>
<evidence type="ECO:0000259" key="1">
    <source>
        <dbReference type="Pfam" id="PF04230"/>
    </source>
</evidence>
<gene>
    <name evidence="2" type="ORF">SAMN05216402_2448</name>
</gene>
<reference evidence="2 3" key="1">
    <citation type="submission" date="2016-10" db="EMBL/GenBank/DDBJ databases">
        <authorList>
            <person name="Varghese N."/>
            <person name="Submissions S."/>
        </authorList>
    </citation>
    <scope>NUCLEOTIDE SEQUENCE [LARGE SCALE GENOMIC DNA]</scope>
    <source>
        <strain evidence="2 3">Nl1</strain>
    </source>
</reference>
<protein>
    <submittedName>
        <fullName evidence="2">Pyruvyl transferase EpsO</fullName>
    </submittedName>
</protein>
<name>A0ABY0TM33_9PROT</name>
<dbReference type="Pfam" id="PF04230">
    <property type="entry name" value="PS_pyruv_trans"/>
    <property type="match status" value="1"/>
</dbReference>
<accession>A0ABY0TM33</accession>
<sequence length="321" mass="37494">MKINHAEVMRSLADKHEVLVTLIGTDRVHYLDIPMHRNIGDLLIMFGTLRFFERYQIKIDIKAAYFSFRTKWALPNDVIVFQGGGNLGDLYEGPQQARQQVVRALPKNRIVILPQTIHFLSRNAYDECCRVFSQHPDLHICVRDQRSYELALPMSRHVYLLPDMAHQLWPIQRPFPSERGHLALMRDDSERSGGTVTDFDLCTDWRELVGRDNKHRIRKARRLLRALHLMYFNLERLTHELDLWVEYAEKLVDDVVNLFGRFDVITTDRLHAHILACLMEIPNIVWNNSYGKNHSYAAAWTGVSDIVQLGNTNLLSRENIR</sequence>
<dbReference type="GO" id="GO:0016740">
    <property type="term" value="F:transferase activity"/>
    <property type="evidence" value="ECO:0007669"/>
    <property type="project" value="UniProtKB-KW"/>
</dbReference>
<proteinExistence type="predicted"/>
<organism evidence="2 3">
    <name type="scientific">Nitrosospira multiformis</name>
    <dbReference type="NCBI Taxonomy" id="1231"/>
    <lineage>
        <taxon>Bacteria</taxon>
        <taxon>Pseudomonadati</taxon>
        <taxon>Pseudomonadota</taxon>
        <taxon>Betaproteobacteria</taxon>
        <taxon>Nitrosomonadales</taxon>
        <taxon>Nitrosomonadaceae</taxon>
        <taxon>Nitrosospira</taxon>
    </lineage>
</organism>
<evidence type="ECO:0000313" key="3">
    <source>
        <dbReference type="Proteomes" id="UP000183471"/>
    </source>
</evidence>
<evidence type="ECO:0000313" key="2">
    <source>
        <dbReference type="EMBL" id="SDQ82643.1"/>
    </source>
</evidence>
<dbReference type="Proteomes" id="UP000183471">
    <property type="component" value="Unassembled WGS sequence"/>
</dbReference>
<feature type="domain" description="Polysaccharide pyruvyl transferase" evidence="1">
    <location>
        <begin position="38"/>
        <end position="289"/>
    </location>
</feature>
<dbReference type="EMBL" id="FNKY01000001">
    <property type="protein sequence ID" value="SDQ82643.1"/>
    <property type="molecule type" value="Genomic_DNA"/>
</dbReference>
<comment type="caution">
    <text evidence="2">The sequence shown here is derived from an EMBL/GenBank/DDBJ whole genome shotgun (WGS) entry which is preliminary data.</text>
</comment>
<dbReference type="InterPro" id="IPR007345">
    <property type="entry name" value="Polysacch_pyruvyl_Trfase"/>
</dbReference>
<keyword evidence="3" id="KW-1185">Reference proteome</keyword>